<accession>A0A0W0W168</accession>
<dbReference type="GO" id="GO:0046872">
    <property type="term" value="F:metal ion binding"/>
    <property type="evidence" value="ECO:0007669"/>
    <property type="project" value="UniProtKB-UniRule"/>
</dbReference>
<comment type="cofactor">
    <cofactor evidence="10">
        <name>Zn(2+)</name>
        <dbReference type="ChEBI" id="CHEBI:29105"/>
    </cofactor>
</comment>
<dbReference type="Gene3D" id="1.10.390.10">
    <property type="entry name" value="Neutral Protease Domain 2"/>
    <property type="match status" value="1"/>
</dbReference>
<keyword evidence="8" id="KW-0865">Zymogen</keyword>
<dbReference type="EMBL" id="LNYL01000038">
    <property type="protein sequence ID" value="KTD26260.1"/>
    <property type="molecule type" value="Genomic_DNA"/>
</dbReference>
<dbReference type="CDD" id="cd09597">
    <property type="entry name" value="M4_TLP"/>
    <property type="match status" value="1"/>
</dbReference>
<comment type="subcellular location">
    <subcellularLocation>
        <location evidence="10">Secreted</location>
    </subcellularLocation>
</comment>
<evidence type="ECO:0000256" key="10">
    <source>
        <dbReference type="RuleBase" id="RU366073"/>
    </source>
</evidence>
<keyword evidence="2 10" id="KW-0645">Protease</keyword>
<dbReference type="Gene3D" id="3.10.170.10">
    <property type="match status" value="1"/>
</dbReference>
<comment type="function">
    <text evidence="10">Extracellular zinc metalloprotease.</text>
</comment>
<dbReference type="GO" id="GO:0004222">
    <property type="term" value="F:metalloendopeptidase activity"/>
    <property type="evidence" value="ECO:0007669"/>
    <property type="project" value="UniProtKB-UniRule"/>
</dbReference>
<proteinExistence type="inferred from homology"/>
<dbReference type="Proteomes" id="UP000054908">
    <property type="component" value="Unassembled WGS sequence"/>
</dbReference>
<keyword evidence="10" id="KW-0964">Secreted</keyword>
<dbReference type="Gene3D" id="3.10.450.490">
    <property type="match status" value="1"/>
</dbReference>
<dbReference type="Pfam" id="PF07504">
    <property type="entry name" value="FTP"/>
    <property type="match status" value="1"/>
</dbReference>
<feature type="signal peptide" evidence="10">
    <location>
        <begin position="1"/>
        <end position="19"/>
    </location>
</feature>
<dbReference type="GO" id="GO:0005576">
    <property type="term" value="C:extracellular region"/>
    <property type="evidence" value="ECO:0007669"/>
    <property type="project" value="UniProtKB-SubCell"/>
</dbReference>
<evidence type="ECO:0000259" key="12">
    <source>
        <dbReference type="Pfam" id="PF02868"/>
    </source>
</evidence>
<feature type="domain" description="Peptidase M4 C-terminal" evidence="12">
    <location>
        <begin position="357"/>
        <end position="546"/>
    </location>
</feature>
<keyword evidence="6 10" id="KW-0862">Zinc</keyword>
<gene>
    <name evidence="14" type="ORF">Lmac_1508</name>
</gene>
<evidence type="ECO:0000313" key="15">
    <source>
        <dbReference type="Proteomes" id="UP000054908"/>
    </source>
</evidence>
<comment type="caution">
    <text evidence="14">The sequence shown here is derived from an EMBL/GenBank/DDBJ whole genome shotgun (WGS) entry which is preliminary data.</text>
</comment>
<dbReference type="InterPro" id="IPR050728">
    <property type="entry name" value="Zinc_Metalloprotease_M4"/>
</dbReference>
<feature type="domain" description="FTP" evidence="13">
    <location>
        <begin position="66"/>
        <end position="92"/>
    </location>
</feature>
<dbReference type="RefSeq" id="WP_058452279.1">
    <property type="nucleotide sequence ID" value="NZ_CAAAIB010000001.1"/>
</dbReference>
<evidence type="ECO:0000256" key="8">
    <source>
        <dbReference type="ARBA" id="ARBA00023145"/>
    </source>
</evidence>
<evidence type="ECO:0000256" key="4">
    <source>
        <dbReference type="ARBA" id="ARBA00022729"/>
    </source>
</evidence>
<keyword evidence="7 10" id="KW-0482">Metalloprotease</keyword>
<evidence type="ECO:0000256" key="3">
    <source>
        <dbReference type="ARBA" id="ARBA00022723"/>
    </source>
</evidence>
<feature type="domain" description="Peptidase M4" evidence="11">
    <location>
        <begin position="211"/>
        <end position="354"/>
    </location>
</feature>
<sequence length="552" mass="61934">MIKNITFAALISLYSTSWAATYVNLHQAPISQLKPFSFSHQATMSVGSSVSMNKLKPMSRTRQDKVVITRYQQLYKGIPIVGAQVTVSANPNRRGLMGEQVNGHLFDDIQLNTNPAFSSQHAIQLAKNHYFNQANPTNSSNEKSELQIRVTQDNQLQLTYLVSFKSLSNDKPVWPFFIINAQTGEVMKQWNNIQYYSDIGPGGNEKVHEYWYGKDDLPSLEVTQQDQTCILADEKVTLVNLNSEWDWPGFIRTPYRYSCNNNIEDFVNGAYSAGNDAYFFGHMIVGLFKEWYGLNALQDDDGNPQKLIMRVHFGSAFDNAFWDGATMSFGDGSYFYPLVSLDVAGHEVAHGFTQQHANLEYHDEPGALNESFSDMAAQASRAYLLEKFPKLYNKVYLIPNEVTWAIGETLIPPSLPIKAIRFLDLPSLDGNSADCVDKTMARTQRSICTVSYPELLGLAESKYPDNELEKQSFLVHTASGVFNRAFYLMSRQLGIKTAFHVMVVANSKYWTPTTGFTDGACGVTYAAKDLNVNPEPIETAFKKVGIDTTHCI</sequence>
<dbReference type="InterPro" id="IPR013856">
    <property type="entry name" value="Peptidase_M4_domain"/>
</dbReference>
<dbReference type="PANTHER" id="PTHR33794:SF1">
    <property type="entry name" value="BACILLOLYSIN"/>
    <property type="match status" value="1"/>
</dbReference>
<comment type="similarity">
    <text evidence="1 10">Belongs to the peptidase M4 family.</text>
</comment>
<dbReference type="Pfam" id="PF02868">
    <property type="entry name" value="Peptidase_M4_C"/>
    <property type="match status" value="1"/>
</dbReference>
<name>A0A0W0W168_9GAMM</name>
<dbReference type="InterPro" id="IPR011096">
    <property type="entry name" value="FTP_domain"/>
</dbReference>
<dbReference type="PRINTS" id="PR00730">
    <property type="entry name" value="THERMOLYSIN"/>
</dbReference>
<keyword evidence="5 10" id="KW-0378">Hydrolase</keyword>
<dbReference type="Gene3D" id="3.10.450.40">
    <property type="match status" value="1"/>
</dbReference>
<evidence type="ECO:0000313" key="14">
    <source>
        <dbReference type="EMBL" id="KTD26260.1"/>
    </source>
</evidence>
<reference evidence="14 15" key="1">
    <citation type="submission" date="2015-11" db="EMBL/GenBank/DDBJ databases">
        <title>Genomic analysis of 38 Legionella species identifies large and diverse effector repertoires.</title>
        <authorList>
            <person name="Burstein D."/>
            <person name="Amaro F."/>
            <person name="Zusman T."/>
            <person name="Lifshitz Z."/>
            <person name="Cohen O."/>
            <person name="Gilbert J.A."/>
            <person name="Pupko T."/>
            <person name="Shuman H.A."/>
            <person name="Segal G."/>
        </authorList>
    </citation>
    <scope>NUCLEOTIDE SEQUENCE [LARGE SCALE GENOMIC DNA]</scope>
    <source>
        <strain evidence="14 15">PX-1-G2-E2</strain>
    </source>
</reference>
<evidence type="ECO:0000256" key="2">
    <source>
        <dbReference type="ARBA" id="ARBA00022670"/>
    </source>
</evidence>
<organism evidence="14 15">
    <name type="scientific">Legionella maceachernii</name>
    <dbReference type="NCBI Taxonomy" id="466"/>
    <lineage>
        <taxon>Bacteria</taxon>
        <taxon>Pseudomonadati</taxon>
        <taxon>Pseudomonadota</taxon>
        <taxon>Gammaproteobacteria</taxon>
        <taxon>Legionellales</taxon>
        <taxon>Legionellaceae</taxon>
        <taxon>Legionella</taxon>
    </lineage>
</organism>
<dbReference type="PANTHER" id="PTHR33794">
    <property type="entry name" value="BACILLOLYSIN"/>
    <property type="match status" value="1"/>
</dbReference>
<feature type="active site" description="Proton donor" evidence="9">
    <location>
        <position position="476"/>
    </location>
</feature>
<dbReference type="EC" id="3.4.24.-" evidence="10"/>
<dbReference type="SUPFAM" id="SSF55486">
    <property type="entry name" value="Metalloproteases ('zincins'), catalytic domain"/>
    <property type="match status" value="1"/>
</dbReference>
<protein>
    <recommendedName>
        <fullName evidence="10">Neutral metalloproteinase</fullName>
        <ecNumber evidence="10">3.4.24.-</ecNumber>
    </recommendedName>
</protein>
<evidence type="ECO:0000259" key="11">
    <source>
        <dbReference type="Pfam" id="PF01447"/>
    </source>
</evidence>
<feature type="chain" id="PRO_5023160280" description="Neutral metalloproteinase" evidence="10">
    <location>
        <begin position="20"/>
        <end position="552"/>
    </location>
</feature>
<keyword evidence="4 10" id="KW-0732">Signal</keyword>
<dbReference type="PATRIC" id="fig|466.6.peg.1589"/>
<dbReference type="InterPro" id="IPR023612">
    <property type="entry name" value="Peptidase_M4"/>
</dbReference>
<keyword evidence="3" id="KW-0479">Metal-binding</keyword>
<evidence type="ECO:0000259" key="13">
    <source>
        <dbReference type="Pfam" id="PF07504"/>
    </source>
</evidence>
<evidence type="ECO:0000256" key="7">
    <source>
        <dbReference type="ARBA" id="ARBA00023049"/>
    </source>
</evidence>
<dbReference type="STRING" id="466.Lmac_1508"/>
<feature type="active site" evidence="9">
    <location>
        <position position="347"/>
    </location>
</feature>
<keyword evidence="15" id="KW-1185">Reference proteome</keyword>
<dbReference type="InterPro" id="IPR027268">
    <property type="entry name" value="Peptidase_M4/M1_CTD_sf"/>
</dbReference>
<dbReference type="Pfam" id="PF01447">
    <property type="entry name" value="Peptidase_M4"/>
    <property type="match status" value="1"/>
</dbReference>
<evidence type="ECO:0000256" key="1">
    <source>
        <dbReference type="ARBA" id="ARBA00009388"/>
    </source>
</evidence>
<dbReference type="OrthoDB" id="5378341at2"/>
<evidence type="ECO:0000256" key="6">
    <source>
        <dbReference type="ARBA" id="ARBA00022833"/>
    </source>
</evidence>
<evidence type="ECO:0000256" key="9">
    <source>
        <dbReference type="PIRSR" id="PIRSR623612-1"/>
    </source>
</evidence>
<dbReference type="GO" id="GO:0006508">
    <property type="term" value="P:proteolysis"/>
    <property type="evidence" value="ECO:0007669"/>
    <property type="project" value="UniProtKB-KW"/>
</dbReference>
<dbReference type="AlphaFoldDB" id="A0A0W0W168"/>
<dbReference type="InterPro" id="IPR001570">
    <property type="entry name" value="Peptidase_M4_C_domain"/>
</dbReference>
<evidence type="ECO:0000256" key="5">
    <source>
        <dbReference type="ARBA" id="ARBA00022801"/>
    </source>
</evidence>